<evidence type="ECO:0000256" key="3">
    <source>
        <dbReference type="ARBA" id="ARBA00022989"/>
    </source>
</evidence>
<keyword evidence="2 5" id="KW-0812">Transmembrane</keyword>
<dbReference type="RefSeq" id="WP_340602883.1">
    <property type="nucleotide sequence ID" value="NZ_JBBMXV010000001.1"/>
</dbReference>
<keyword evidence="7" id="KW-1185">Reference proteome</keyword>
<comment type="caution">
    <text evidence="6">The sequence shown here is derived from an EMBL/GenBank/DDBJ whole genome shotgun (WGS) entry which is preliminary data.</text>
</comment>
<organism evidence="6 7">
    <name type="scientific">Halalkalicoccus tibetensis</name>
    <dbReference type="NCBI Taxonomy" id="175632"/>
    <lineage>
        <taxon>Archaea</taxon>
        <taxon>Methanobacteriati</taxon>
        <taxon>Methanobacteriota</taxon>
        <taxon>Stenosarchaea group</taxon>
        <taxon>Halobacteria</taxon>
        <taxon>Halobacteriales</taxon>
        <taxon>Halococcaceae</taxon>
        <taxon>Halalkalicoccus</taxon>
    </lineage>
</organism>
<dbReference type="Proteomes" id="UP001596312">
    <property type="component" value="Unassembled WGS sequence"/>
</dbReference>
<name>A0ABD5V087_9EURY</name>
<feature type="transmembrane region" description="Helical" evidence="5">
    <location>
        <begin position="56"/>
        <end position="79"/>
    </location>
</feature>
<feature type="transmembrane region" description="Helical" evidence="5">
    <location>
        <begin position="188"/>
        <end position="210"/>
    </location>
</feature>
<gene>
    <name evidence="6" type="ORF">ACFQGH_04100</name>
</gene>
<keyword evidence="3 5" id="KW-1133">Transmembrane helix</keyword>
<evidence type="ECO:0000313" key="7">
    <source>
        <dbReference type="Proteomes" id="UP001596312"/>
    </source>
</evidence>
<evidence type="ECO:0000256" key="1">
    <source>
        <dbReference type="ARBA" id="ARBA00004651"/>
    </source>
</evidence>
<evidence type="ECO:0000313" key="6">
    <source>
        <dbReference type="EMBL" id="MFC6904376.1"/>
    </source>
</evidence>
<feature type="transmembrane region" description="Helical" evidence="5">
    <location>
        <begin position="107"/>
        <end position="125"/>
    </location>
</feature>
<reference evidence="6 7" key="1">
    <citation type="journal article" date="2019" name="Int. J. Syst. Evol. Microbiol.">
        <title>The Global Catalogue of Microorganisms (GCM) 10K type strain sequencing project: providing services to taxonomists for standard genome sequencing and annotation.</title>
        <authorList>
            <consortium name="The Broad Institute Genomics Platform"/>
            <consortium name="The Broad Institute Genome Sequencing Center for Infectious Disease"/>
            <person name="Wu L."/>
            <person name="Ma J."/>
        </authorList>
    </citation>
    <scope>NUCLEOTIDE SEQUENCE [LARGE SCALE GENOMIC DNA]</scope>
    <source>
        <strain evidence="6 7">CGMCC 1.3240</strain>
    </source>
</reference>
<dbReference type="InterPro" id="IPR000537">
    <property type="entry name" value="UbiA_prenyltransferase"/>
</dbReference>
<proteinExistence type="predicted"/>
<feature type="transmembrane region" description="Helical" evidence="5">
    <location>
        <begin position="161"/>
        <end position="182"/>
    </location>
</feature>
<dbReference type="EMBL" id="JBHSXQ010000001">
    <property type="protein sequence ID" value="MFC6904376.1"/>
    <property type="molecule type" value="Genomic_DNA"/>
</dbReference>
<keyword evidence="4 5" id="KW-0472">Membrane</keyword>
<comment type="subcellular location">
    <subcellularLocation>
        <location evidence="1">Cell membrane</location>
        <topology evidence="1">Multi-pass membrane protein</topology>
    </subcellularLocation>
</comment>
<dbReference type="AlphaFoldDB" id="A0ABD5V087"/>
<dbReference type="GO" id="GO:0005886">
    <property type="term" value="C:plasma membrane"/>
    <property type="evidence" value="ECO:0007669"/>
    <property type="project" value="UniProtKB-SubCell"/>
</dbReference>
<evidence type="ECO:0000256" key="5">
    <source>
        <dbReference type="SAM" id="Phobius"/>
    </source>
</evidence>
<sequence length="312" mass="32205">MVRFSIANGRELETIRRWFGHLRETRPGRLTASAYAICVHCSLLLAAVGASKVAVVSLLLSIPVNVAAAVAFLVTLAVYNHNKLTDLAEDGVNDPDRAAFFGSRKRLFGLLSAGAYLAALCLSALGGPVAFALALFPGALGVLYSSRWLPGSGADRLKDVLVVGTGAVALAWAVPLALLPLAFEGRSFGAGAAVVLGFFFLRTVVGVELFNVRDVAGDRREGVGTLPVALGVRPTQAALGAVNACSFALLGGAVLLDVLATAALAVAPAMLFSSVLVARLGRDRSIDRLCLASYLESPLMAVCLAAAVAFGA</sequence>
<evidence type="ECO:0000256" key="4">
    <source>
        <dbReference type="ARBA" id="ARBA00023136"/>
    </source>
</evidence>
<feature type="transmembrane region" description="Helical" evidence="5">
    <location>
        <begin position="293"/>
        <end position="311"/>
    </location>
</feature>
<protein>
    <submittedName>
        <fullName evidence="6">UbiA family prenyltransferase</fullName>
    </submittedName>
</protein>
<dbReference type="Pfam" id="PF01040">
    <property type="entry name" value="UbiA"/>
    <property type="match status" value="1"/>
</dbReference>
<accession>A0ABD5V087</accession>
<evidence type="ECO:0000256" key="2">
    <source>
        <dbReference type="ARBA" id="ARBA00022692"/>
    </source>
</evidence>
<feature type="transmembrane region" description="Helical" evidence="5">
    <location>
        <begin position="262"/>
        <end position="281"/>
    </location>
</feature>
<feature type="transmembrane region" description="Helical" evidence="5">
    <location>
        <begin position="32"/>
        <end position="50"/>
    </location>
</feature>